<gene>
    <name evidence="4" type="ORF">PSON_ATCC_30995.1.T0460089</name>
</gene>
<feature type="coiled-coil region" evidence="1">
    <location>
        <begin position="211"/>
        <end position="245"/>
    </location>
</feature>
<sequence length="274" mass="31824">MAASLHIQFYLDKLMNIDKELGGTAAAQKKGGDDFTSLKDSIHTLLFQLRSKIEQKAKYANVQRNVETIKLDVEIKDLVTDVESLLDKLNEALRKQSKDKKKYPEQNIQAKQKIYSNYRQQLYDLQQLLDPNAIIDQQQTNNSVETVSALKMKLMDQDGRKPPPSQQMTQEEKDAMQRWKQNDEQMDKQLDVLIDGTQQWKENAQKIGQKIDHTTNQIDKLTVQVDKTNEELNKQNNQLKKIVEKYRQPNKFCLDMVLIFILIGLCGVIYVILR</sequence>
<comment type="caution">
    <text evidence="4">The sequence shown here is derived from an EMBL/GenBank/DDBJ whole genome shotgun (WGS) entry which is preliminary data.</text>
</comment>
<keyword evidence="2" id="KW-1133">Transmembrane helix</keyword>
<dbReference type="Proteomes" id="UP000692954">
    <property type="component" value="Unassembled WGS sequence"/>
</dbReference>
<dbReference type="AlphaFoldDB" id="A0A8S1MY57"/>
<dbReference type="InterPro" id="IPR000727">
    <property type="entry name" value="T_SNARE_dom"/>
</dbReference>
<dbReference type="PROSITE" id="PS50192">
    <property type="entry name" value="T_SNARE"/>
    <property type="match status" value="1"/>
</dbReference>
<dbReference type="OrthoDB" id="305936at2759"/>
<protein>
    <recommendedName>
        <fullName evidence="3">t-SNARE coiled-coil homology domain-containing protein</fullName>
    </recommendedName>
</protein>
<keyword evidence="2" id="KW-0472">Membrane</keyword>
<organism evidence="4 5">
    <name type="scientific">Paramecium sonneborni</name>
    <dbReference type="NCBI Taxonomy" id="65129"/>
    <lineage>
        <taxon>Eukaryota</taxon>
        <taxon>Sar</taxon>
        <taxon>Alveolata</taxon>
        <taxon>Ciliophora</taxon>
        <taxon>Intramacronucleata</taxon>
        <taxon>Oligohymenophorea</taxon>
        <taxon>Peniculida</taxon>
        <taxon>Parameciidae</taxon>
        <taxon>Paramecium</taxon>
    </lineage>
</organism>
<dbReference type="EMBL" id="CAJJDN010000046">
    <property type="protein sequence ID" value="CAD8084122.1"/>
    <property type="molecule type" value="Genomic_DNA"/>
</dbReference>
<evidence type="ECO:0000256" key="1">
    <source>
        <dbReference type="SAM" id="Coils"/>
    </source>
</evidence>
<name>A0A8S1MY57_9CILI</name>
<keyword evidence="1" id="KW-0175">Coiled coil</keyword>
<accession>A0A8S1MY57</accession>
<evidence type="ECO:0000313" key="4">
    <source>
        <dbReference type="EMBL" id="CAD8084122.1"/>
    </source>
</evidence>
<evidence type="ECO:0000256" key="2">
    <source>
        <dbReference type="SAM" id="Phobius"/>
    </source>
</evidence>
<evidence type="ECO:0000313" key="5">
    <source>
        <dbReference type="Proteomes" id="UP000692954"/>
    </source>
</evidence>
<evidence type="ECO:0000259" key="3">
    <source>
        <dbReference type="PROSITE" id="PS50192"/>
    </source>
</evidence>
<feature type="transmembrane region" description="Helical" evidence="2">
    <location>
        <begin position="252"/>
        <end position="273"/>
    </location>
</feature>
<feature type="domain" description="T-SNARE coiled-coil homology" evidence="3">
    <location>
        <begin position="180"/>
        <end position="242"/>
    </location>
</feature>
<proteinExistence type="predicted"/>
<keyword evidence="2" id="KW-0812">Transmembrane</keyword>
<keyword evidence="5" id="KW-1185">Reference proteome</keyword>
<dbReference type="CDD" id="cd15841">
    <property type="entry name" value="SNARE_Qc"/>
    <property type="match status" value="1"/>
</dbReference>
<reference evidence="4" key="1">
    <citation type="submission" date="2021-01" db="EMBL/GenBank/DDBJ databases">
        <authorList>
            <consortium name="Genoscope - CEA"/>
            <person name="William W."/>
        </authorList>
    </citation>
    <scope>NUCLEOTIDE SEQUENCE</scope>
</reference>